<evidence type="ECO:0000313" key="4">
    <source>
        <dbReference type="RefSeq" id="XP_033462733.1"/>
    </source>
</evidence>
<organism evidence="4">
    <name type="scientific">Dissoconium aciculare CBS 342.82</name>
    <dbReference type="NCBI Taxonomy" id="1314786"/>
    <lineage>
        <taxon>Eukaryota</taxon>
        <taxon>Fungi</taxon>
        <taxon>Dikarya</taxon>
        <taxon>Ascomycota</taxon>
        <taxon>Pezizomycotina</taxon>
        <taxon>Dothideomycetes</taxon>
        <taxon>Dothideomycetidae</taxon>
        <taxon>Mycosphaerellales</taxon>
        <taxon>Dissoconiaceae</taxon>
        <taxon>Dissoconium</taxon>
    </lineage>
</organism>
<keyword evidence="3" id="KW-1185">Reference proteome</keyword>
<sequence>MPLMPRKTLAILLIWCHFAASIQALMPLSQLRGPDYSNDKFPPYPPMTNLDGTNITTQNLRGTRLYGWKGCDVSEAKAIAEAYVDFQKLASPLASNIDWASKTAEDFWGNDKGMHRLPDDRRRQIQQIFQAQQQMYAIGWHLLPPWWKSLWIEVRCSGGDGSGDPQNECRDQKPNDGRCGSDESEPTGGDDNSLEAFVESPTFHKQLTYSRITFCTGFFNLPSLSEVMTITPKRPKATRENLASWNNRARIFLHETTHLDWFMNTPHESPMVNDLKIISKASEQDSDGEYIKDWTYGVAFCKILKNYGRLSLVGFYPQRNADSFAWFALGAYIKQVTGT</sequence>
<dbReference type="RefSeq" id="XP_033462733.1">
    <property type="nucleotide sequence ID" value="XM_033599333.1"/>
</dbReference>
<feature type="signal peptide" evidence="2">
    <location>
        <begin position="1"/>
        <end position="24"/>
    </location>
</feature>
<reference evidence="4" key="3">
    <citation type="submission" date="2025-08" db="UniProtKB">
        <authorList>
            <consortium name="RefSeq"/>
        </authorList>
    </citation>
    <scope>IDENTIFICATION</scope>
    <source>
        <strain evidence="4">CBS 342.82</strain>
    </source>
</reference>
<keyword evidence="2" id="KW-0732">Signal</keyword>
<dbReference type="GeneID" id="54357132"/>
<dbReference type="Proteomes" id="UP000504637">
    <property type="component" value="Unplaced"/>
</dbReference>
<dbReference type="InterPro" id="IPR024079">
    <property type="entry name" value="MetalloPept_cat_dom_sf"/>
</dbReference>
<evidence type="ECO:0000256" key="1">
    <source>
        <dbReference type="SAM" id="MobiDB-lite"/>
    </source>
</evidence>
<dbReference type="GO" id="GO:0008237">
    <property type="term" value="F:metallopeptidase activity"/>
    <property type="evidence" value="ECO:0007669"/>
    <property type="project" value="InterPro"/>
</dbReference>
<feature type="compositionally biased region" description="Basic and acidic residues" evidence="1">
    <location>
        <begin position="167"/>
        <end position="181"/>
    </location>
</feature>
<reference evidence="4" key="1">
    <citation type="submission" date="2020-01" db="EMBL/GenBank/DDBJ databases">
        <authorList>
            <consortium name="DOE Joint Genome Institute"/>
            <person name="Haridas S."/>
            <person name="Albert R."/>
            <person name="Binder M."/>
            <person name="Bloem J."/>
            <person name="Labutti K."/>
            <person name="Salamov A."/>
            <person name="Andreopoulos B."/>
            <person name="Baker S.E."/>
            <person name="Barry K."/>
            <person name="Bills G."/>
            <person name="Bluhm B.H."/>
            <person name="Cannon C."/>
            <person name="Castanera R."/>
            <person name="Culley D.E."/>
            <person name="Daum C."/>
            <person name="Ezra D."/>
            <person name="Gonzalez J.B."/>
            <person name="Henrissat B."/>
            <person name="Kuo A."/>
            <person name="Liang C."/>
            <person name="Lipzen A."/>
            <person name="Lutzoni F."/>
            <person name="Magnuson J."/>
            <person name="Mondo S."/>
            <person name="Nolan M."/>
            <person name="Ohm R."/>
            <person name="Pangilinan J."/>
            <person name="Park H.-J."/>
            <person name="Ramirez L."/>
            <person name="Alfaro M."/>
            <person name="Sun H."/>
            <person name="Tritt A."/>
            <person name="Yoshinaga Y."/>
            <person name="Zwiers L.-H."/>
            <person name="Turgeon B.G."/>
            <person name="Goodwin S.B."/>
            <person name="Spatafora J.W."/>
            <person name="Crous P.W."/>
            <person name="Grigoriev I.V."/>
        </authorList>
    </citation>
    <scope>NUCLEOTIDE SEQUENCE</scope>
    <source>
        <strain evidence="4">CBS 342.82</strain>
    </source>
</reference>
<evidence type="ECO:0008006" key="5">
    <source>
        <dbReference type="Google" id="ProtNLM"/>
    </source>
</evidence>
<feature type="chain" id="PRO_5026922483" description="Lysine-specific metallo-endopeptidase domain-containing protein" evidence="2">
    <location>
        <begin position="25"/>
        <end position="339"/>
    </location>
</feature>
<dbReference type="OrthoDB" id="1896086at2759"/>
<reference evidence="4" key="2">
    <citation type="submission" date="2020-04" db="EMBL/GenBank/DDBJ databases">
        <authorList>
            <consortium name="NCBI Genome Project"/>
        </authorList>
    </citation>
    <scope>NUCLEOTIDE SEQUENCE</scope>
    <source>
        <strain evidence="4">CBS 342.82</strain>
    </source>
</reference>
<evidence type="ECO:0000313" key="3">
    <source>
        <dbReference type="Proteomes" id="UP000504637"/>
    </source>
</evidence>
<proteinExistence type="predicted"/>
<gene>
    <name evidence="4" type="ORF">K489DRAFT_165271</name>
</gene>
<dbReference type="AlphaFoldDB" id="A0A6J3MFP2"/>
<feature type="region of interest" description="Disordered" evidence="1">
    <location>
        <begin position="160"/>
        <end position="193"/>
    </location>
</feature>
<evidence type="ECO:0000256" key="2">
    <source>
        <dbReference type="SAM" id="SignalP"/>
    </source>
</evidence>
<accession>A0A6J3MFP2</accession>
<protein>
    <recommendedName>
        <fullName evidence="5">Lysine-specific metallo-endopeptidase domain-containing protein</fullName>
    </recommendedName>
</protein>
<name>A0A6J3MFP2_9PEZI</name>
<dbReference type="Gene3D" id="3.40.390.10">
    <property type="entry name" value="Collagenase (Catalytic Domain)"/>
    <property type="match status" value="1"/>
</dbReference>